<proteinExistence type="predicted"/>
<dbReference type="EMBL" id="JAKZGS010000006">
    <property type="protein sequence ID" value="MCH7398238.1"/>
    <property type="molecule type" value="Genomic_DNA"/>
</dbReference>
<dbReference type="RefSeq" id="WP_241274753.1">
    <property type="nucleotide sequence ID" value="NZ_JAKZGS010000006.1"/>
</dbReference>
<dbReference type="PROSITE" id="PS51257">
    <property type="entry name" value="PROKAR_LIPOPROTEIN"/>
    <property type="match status" value="1"/>
</dbReference>
<evidence type="ECO:0000313" key="1">
    <source>
        <dbReference type="EMBL" id="MCH7398238.1"/>
    </source>
</evidence>
<sequence>MKVINKYIIPFVIILVIAACETSPNKKAENIIKESQEFHDPESTWSTLEKFSVLKKVEEIDESGKVSKSSEFRMEFRLKPFFEAKNSWEKDSVNHIVTFDGVNTKYLMGENDIQNKGFLANKEAEIKKAFIALTLPFGVIDKASRINYMSKIKLMDEKEVETVELVFEVDGGRNSDVYSCYFLPTTSEFIGYKLSGKNGYTVSNTAETIKYRGIDFPSKREVYEADSLGNHIRLKEIVSYSFID</sequence>
<accession>A0ABS9UNP9</accession>
<name>A0ABS9UNP9_9BACT</name>
<organism evidence="1 2">
    <name type="scientific">Belliella calami</name>
    <dbReference type="NCBI Taxonomy" id="2923436"/>
    <lineage>
        <taxon>Bacteria</taxon>
        <taxon>Pseudomonadati</taxon>
        <taxon>Bacteroidota</taxon>
        <taxon>Cytophagia</taxon>
        <taxon>Cytophagales</taxon>
        <taxon>Cyclobacteriaceae</taxon>
        <taxon>Belliella</taxon>
    </lineage>
</organism>
<comment type="caution">
    <text evidence="1">The sequence shown here is derived from an EMBL/GenBank/DDBJ whole genome shotgun (WGS) entry which is preliminary data.</text>
</comment>
<evidence type="ECO:0008006" key="3">
    <source>
        <dbReference type="Google" id="ProtNLM"/>
    </source>
</evidence>
<gene>
    <name evidence="1" type="ORF">MM236_09570</name>
</gene>
<evidence type="ECO:0000313" key="2">
    <source>
        <dbReference type="Proteomes" id="UP001165488"/>
    </source>
</evidence>
<dbReference type="Proteomes" id="UP001165488">
    <property type="component" value="Unassembled WGS sequence"/>
</dbReference>
<protein>
    <recommendedName>
        <fullName evidence="3">Outer membrane lipoprotein-sorting protein</fullName>
    </recommendedName>
</protein>
<reference evidence="1" key="1">
    <citation type="submission" date="2022-03" db="EMBL/GenBank/DDBJ databases">
        <title>De novo assembled genomes of Belliella spp. (Cyclobacteriaceae) strains.</title>
        <authorList>
            <person name="Szabo A."/>
            <person name="Korponai K."/>
            <person name="Felfoldi T."/>
        </authorList>
    </citation>
    <scope>NUCLEOTIDE SEQUENCE</scope>
    <source>
        <strain evidence="1">DSM 107340</strain>
    </source>
</reference>
<keyword evidence="2" id="KW-1185">Reference proteome</keyword>